<feature type="transmembrane region" description="Helical" evidence="5">
    <location>
        <begin position="137"/>
        <end position="153"/>
    </location>
</feature>
<organism evidence="7">
    <name type="scientific">viral metagenome</name>
    <dbReference type="NCBI Taxonomy" id="1070528"/>
    <lineage>
        <taxon>unclassified sequences</taxon>
        <taxon>metagenomes</taxon>
        <taxon>organismal metagenomes</taxon>
    </lineage>
</organism>
<evidence type="ECO:0000256" key="3">
    <source>
        <dbReference type="ARBA" id="ARBA00022989"/>
    </source>
</evidence>
<dbReference type="EMBL" id="MT144068">
    <property type="protein sequence ID" value="QJA48021.1"/>
    <property type="molecule type" value="Genomic_DNA"/>
</dbReference>
<feature type="transmembrane region" description="Helical" evidence="5">
    <location>
        <begin position="35"/>
        <end position="53"/>
    </location>
</feature>
<keyword evidence="3 5" id="KW-1133">Transmembrane helix</keyword>
<evidence type="ECO:0000259" key="6">
    <source>
        <dbReference type="Pfam" id="PF04932"/>
    </source>
</evidence>
<dbReference type="InterPro" id="IPR007016">
    <property type="entry name" value="O-antigen_ligase-rel_domated"/>
</dbReference>
<sequence>MILIPTLGLAIARQFLGVVSLGAGIIFYVAVAYKAYWPIVPAIIAAIFWYQFIDTPGIDFRIYVWKRAIMAWKQHWIMGAGIGHWKIVFSKPMLCDGKRWVTTHNEFLQMLFELGIGAAVIFVGYAIDVLRKMTRTAVIPLTALVMIVPHVGASFPMHIAPTAMVAVTWLGVLTITLNKENLKCQMT</sequence>
<protein>
    <submittedName>
        <fullName evidence="7">Putative O-antigen ligase</fullName>
    </submittedName>
</protein>
<dbReference type="Pfam" id="PF04932">
    <property type="entry name" value="Wzy_C"/>
    <property type="match status" value="1"/>
</dbReference>
<proteinExistence type="predicted"/>
<keyword evidence="2 5" id="KW-0812">Transmembrane</keyword>
<reference evidence="7" key="1">
    <citation type="submission" date="2020-03" db="EMBL/GenBank/DDBJ databases">
        <title>The deep terrestrial virosphere.</title>
        <authorList>
            <person name="Holmfeldt K."/>
            <person name="Nilsson E."/>
            <person name="Simone D."/>
            <person name="Lopez-Fernandez M."/>
            <person name="Wu X."/>
            <person name="de Brujin I."/>
            <person name="Lundin D."/>
            <person name="Andersson A."/>
            <person name="Bertilsson S."/>
            <person name="Dopson M."/>
        </authorList>
    </citation>
    <scope>NUCLEOTIDE SEQUENCE</scope>
    <source>
        <strain evidence="7">TM448A00811</strain>
        <strain evidence="8">TM448B03299</strain>
    </source>
</reference>
<evidence type="ECO:0000256" key="5">
    <source>
        <dbReference type="SAM" id="Phobius"/>
    </source>
</evidence>
<keyword evidence="7" id="KW-0436">Ligase</keyword>
<feature type="transmembrane region" description="Helical" evidence="5">
    <location>
        <begin position="7"/>
        <end position="29"/>
    </location>
</feature>
<evidence type="ECO:0000313" key="7">
    <source>
        <dbReference type="EMBL" id="QJA48021.1"/>
    </source>
</evidence>
<keyword evidence="4 5" id="KW-0472">Membrane</keyword>
<feature type="domain" description="O-antigen ligase-related" evidence="6">
    <location>
        <begin position="7"/>
        <end position="123"/>
    </location>
</feature>
<dbReference type="GO" id="GO:0016020">
    <property type="term" value="C:membrane"/>
    <property type="evidence" value="ECO:0007669"/>
    <property type="project" value="UniProtKB-SubCell"/>
</dbReference>
<accession>A0A6H1ZKQ8</accession>
<evidence type="ECO:0000256" key="4">
    <source>
        <dbReference type="ARBA" id="ARBA00023136"/>
    </source>
</evidence>
<feature type="transmembrane region" description="Helical" evidence="5">
    <location>
        <begin position="159"/>
        <end position="177"/>
    </location>
</feature>
<evidence type="ECO:0000313" key="8">
    <source>
        <dbReference type="EMBL" id="QJI02506.1"/>
    </source>
</evidence>
<feature type="transmembrane region" description="Helical" evidence="5">
    <location>
        <begin position="110"/>
        <end position="130"/>
    </location>
</feature>
<name>A0A6H1ZKQ8_9ZZZZ</name>
<dbReference type="EMBL" id="MT145007">
    <property type="protein sequence ID" value="QJI02506.1"/>
    <property type="molecule type" value="Genomic_DNA"/>
</dbReference>
<dbReference type="AlphaFoldDB" id="A0A6H1ZKQ8"/>
<comment type="subcellular location">
    <subcellularLocation>
        <location evidence="1">Membrane</location>
        <topology evidence="1">Multi-pass membrane protein</topology>
    </subcellularLocation>
</comment>
<gene>
    <name evidence="7" type="ORF">TM448A00811_0003</name>
    <name evidence="8" type="ORF">TM448B03299_0005</name>
</gene>
<evidence type="ECO:0000256" key="1">
    <source>
        <dbReference type="ARBA" id="ARBA00004141"/>
    </source>
</evidence>
<evidence type="ECO:0000256" key="2">
    <source>
        <dbReference type="ARBA" id="ARBA00022692"/>
    </source>
</evidence>
<dbReference type="GO" id="GO:0016874">
    <property type="term" value="F:ligase activity"/>
    <property type="evidence" value="ECO:0007669"/>
    <property type="project" value="UniProtKB-KW"/>
</dbReference>